<dbReference type="Proteomes" id="UP000547674">
    <property type="component" value="Unassembled WGS sequence"/>
</dbReference>
<reference evidence="2 3" key="1">
    <citation type="submission" date="2020-03" db="EMBL/GenBank/DDBJ databases">
        <title>Metabolic flexibility allows generalist bacteria to become dominant in a frequently disturbed ecosystem.</title>
        <authorList>
            <person name="Chen Y.-J."/>
            <person name="Leung P.M."/>
            <person name="Bay S.K."/>
            <person name="Hugenholtz P."/>
            <person name="Kessler A.J."/>
            <person name="Shelley G."/>
            <person name="Waite D.W."/>
            <person name="Cook P.L."/>
            <person name="Greening C."/>
        </authorList>
    </citation>
    <scope>NUCLEOTIDE SEQUENCE [LARGE SCALE GENOMIC DNA]</scope>
    <source>
        <strain evidence="2">SS_bin_28</strain>
    </source>
</reference>
<feature type="domain" description="CHAT" evidence="1">
    <location>
        <begin position="129"/>
        <end position="372"/>
    </location>
</feature>
<dbReference type="AlphaFoldDB" id="A0A7Y2H1Z9"/>
<dbReference type="Pfam" id="PF12770">
    <property type="entry name" value="CHAT"/>
    <property type="match status" value="1"/>
</dbReference>
<protein>
    <submittedName>
        <fullName evidence="2">CHAT domain-containing protein</fullName>
    </submittedName>
</protein>
<comment type="caution">
    <text evidence="2">The sequence shown here is derived from an EMBL/GenBank/DDBJ whole genome shotgun (WGS) entry which is preliminary data.</text>
</comment>
<evidence type="ECO:0000313" key="2">
    <source>
        <dbReference type="EMBL" id="NNF06574.1"/>
    </source>
</evidence>
<evidence type="ECO:0000313" key="3">
    <source>
        <dbReference type="Proteomes" id="UP000547674"/>
    </source>
</evidence>
<dbReference type="EMBL" id="JABDJR010000289">
    <property type="protein sequence ID" value="NNF06574.1"/>
    <property type="molecule type" value="Genomic_DNA"/>
</dbReference>
<evidence type="ECO:0000259" key="1">
    <source>
        <dbReference type="Pfam" id="PF12770"/>
    </source>
</evidence>
<proteinExistence type="predicted"/>
<gene>
    <name evidence="2" type="ORF">HKN21_07420</name>
</gene>
<sequence>MGFLDTKGEEHIVPTLQKRMKSLDRSLAQRKTAPTQVSRKALESTRFSEWKKRVGNRTLVIYDKSLGDWSAFVVRPQGPVEHVWLQGAREALRGTWWGLRLIFEQAASLDKDRREDFLEQTQTEALTALESLRDELLQPLKLDTSESVVFVPDGELHEVPLEALALISEGSSSGLVASRWPHPAVMKAKKVSTSPAAILLHNGSPGTRREARDIGSLLRRRGFKTRVSSRIEAFDKSETRYGVVHAASHGNYHRDRWLLNGIQLAIGWLGFEHLRPANLKGALMYFGSCESGLQNEASGLSLNGWLSAGLGAGAAELMLALWKIDDQSASAYAKSFYPSWCEGSGSAQAAKTAREHVRALHPHPFSWAPFLVVA</sequence>
<dbReference type="InterPro" id="IPR024983">
    <property type="entry name" value="CHAT_dom"/>
</dbReference>
<accession>A0A7Y2H1Z9</accession>
<organism evidence="2 3">
    <name type="scientific">Eiseniibacteriota bacterium</name>
    <dbReference type="NCBI Taxonomy" id="2212470"/>
    <lineage>
        <taxon>Bacteria</taxon>
        <taxon>Candidatus Eiseniibacteriota</taxon>
    </lineage>
</organism>
<name>A0A7Y2H1Z9_UNCEI</name>